<evidence type="ECO:0000313" key="4">
    <source>
        <dbReference type="EMBL" id="MCK9799918.1"/>
    </source>
</evidence>
<accession>A0A9X1YX87</accession>
<keyword evidence="2" id="KW-0378">Hydrolase</keyword>
<reference evidence="6 7" key="1">
    <citation type="journal article" date="2022" name="Int. J. Syst. Evol. Microbiol.">
        <title>Pseudomonas aegrilactucae sp. nov. and Pseudomonas morbosilactucae sp. nov., pathogens causing bacterial rot of lettuce in Japan.</title>
        <authorList>
            <person name="Sawada H."/>
            <person name="Fujikawa T."/>
            <person name="Satou M."/>
        </authorList>
    </citation>
    <scope>NUCLEOTIDE SEQUENCE [LARGE SCALE GENOMIC DNA]</scope>
    <source>
        <strain evidence="4 6">MAFF 302030</strain>
        <strain evidence="5 7">MAFF 302046</strain>
    </source>
</reference>
<evidence type="ECO:0000313" key="6">
    <source>
        <dbReference type="Proteomes" id="UP001155059"/>
    </source>
</evidence>
<dbReference type="PANTHER" id="PTHR31793:SF37">
    <property type="entry name" value="ACYL-COA THIOESTER HYDROLASE YBGC"/>
    <property type="match status" value="1"/>
</dbReference>
<comment type="caution">
    <text evidence="4">The sequence shown here is derived from an EMBL/GenBank/DDBJ whole genome shotgun (WGS) entry which is preliminary data.</text>
</comment>
<evidence type="ECO:0000313" key="7">
    <source>
        <dbReference type="Proteomes" id="UP001155163"/>
    </source>
</evidence>
<dbReference type="InterPro" id="IPR006683">
    <property type="entry name" value="Thioestr_dom"/>
</dbReference>
<dbReference type="InterPro" id="IPR029069">
    <property type="entry name" value="HotDog_dom_sf"/>
</dbReference>
<evidence type="ECO:0000256" key="1">
    <source>
        <dbReference type="ARBA" id="ARBA00005953"/>
    </source>
</evidence>
<dbReference type="Proteomes" id="UP001155163">
    <property type="component" value="Unassembled WGS sequence"/>
</dbReference>
<dbReference type="FunFam" id="3.10.129.10:FF:000004">
    <property type="entry name" value="Tol-pal system-associated acyl-CoA thioesterase"/>
    <property type="match status" value="1"/>
</dbReference>
<dbReference type="Gene3D" id="3.10.129.10">
    <property type="entry name" value="Hotdog Thioesterase"/>
    <property type="match status" value="1"/>
</dbReference>
<dbReference type="PIRSF" id="PIRSF003230">
    <property type="entry name" value="YbgC"/>
    <property type="match status" value="1"/>
</dbReference>
<evidence type="ECO:0000256" key="2">
    <source>
        <dbReference type="ARBA" id="ARBA00022801"/>
    </source>
</evidence>
<dbReference type="SUPFAM" id="SSF54637">
    <property type="entry name" value="Thioesterase/thiol ester dehydrase-isomerase"/>
    <property type="match status" value="1"/>
</dbReference>
<evidence type="ECO:0000313" key="5">
    <source>
        <dbReference type="EMBL" id="MCK9814276.1"/>
    </source>
</evidence>
<sequence>MRAQNGLESFAHRCRVYYEDTDAGGIVYYVNYLKFMERARTERLRDLGFAQSQLAGENLLFVVHSSEARYHAPARLDDELLVSAQVTELNRVSLRFTQQVRRSTDNALLCEGQFLVACVRADNFKPRAIPEALRTAFAGESDAGTHSEQEIKRGS</sequence>
<dbReference type="NCBIfam" id="TIGR00051">
    <property type="entry name" value="YbgC/FadM family acyl-CoA thioesterase"/>
    <property type="match status" value="1"/>
</dbReference>
<evidence type="ECO:0000259" key="3">
    <source>
        <dbReference type="Pfam" id="PF03061"/>
    </source>
</evidence>
<keyword evidence="7" id="KW-1185">Reference proteome</keyword>
<protein>
    <submittedName>
        <fullName evidence="4">Tol-pal system-associated acyl-CoA thioesterase</fullName>
    </submittedName>
</protein>
<dbReference type="InterPro" id="IPR050563">
    <property type="entry name" value="4-hydroxybenzoyl-CoA_TE"/>
</dbReference>
<dbReference type="GO" id="GO:0047617">
    <property type="term" value="F:fatty acyl-CoA hydrolase activity"/>
    <property type="evidence" value="ECO:0007669"/>
    <property type="project" value="TreeGrafter"/>
</dbReference>
<dbReference type="EMBL" id="JALQCX010000011">
    <property type="protein sequence ID" value="MCK9814276.1"/>
    <property type="molecule type" value="Genomic_DNA"/>
</dbReference>
<feature type="domain" description="Thioesterase" evidence="3">
    <location>
        <begin position="24"/>
        <end position="105"/>
    </location>
</feature>
<dbReference type="InterPro" id="IPR006684">
    <property type="entry name" value="YbgC/YbaW"/>
</dbReference>
<name>A0A9X1YX87_9PSED</name>
<dbReference type="Pfam" id="PF03061">
    <property type="entry name" value="4HBT"/>
    <property type="match status" value="1"/>
</dbReference>
<dbReference type="AlphaFoldDB" id="A0A9X1YX87"/>
<dbReference type="PANTHER" id="PTHR31793">
    <property type="entry name" value="4-HYDROXYBENZOYL-COA THIOESTERASE FAMILY MEMBER"/>
    <property type="match status" value="1"/>
</dbReference>
<organism evidence="4 6">
    <name type="scientific">Pseudomonas morbosilactucae</name>
    <dbReference type="NCBI Taxonomy" id="2938197"/>
    <lineage>
        <taxon>Bacteria</taxon>
        <taxon>Pseudomonadati</taxon>
        <taxon>Pseudomonadota</taxon>
        <taxon>Gammaproteobacteria</taxon>
        <taxon>Pseudomonadales</taxon>
        <taxon>Pseudomonadaceae</taxon>
        <taxon>Pseudomonas</taxon>
    </lineage>
</organism>
<proteinExistence type="inferred from homology"/>
<reference evidence="6 7" key="2">
    <citation type="journal article" date="2023" name="Plant Pathol.">
        <title>Dismantling and reorganizing Pseudomonas marginalis sensu#lato.</title>
        <authorList>
            <person name="Sawada H."/>
            <person name="Fujikawa T."/>
            <person name="Satou M."/>
        </authorList>
    </citation>
    <scope>NUCLEOTIDE SEQUENCE [LARGE SCALE GENOMIC DNA]</scope>
    <source>
        <strain evidence="4 6">MAFF 302030</strain>
        <strain evidence="5 7">MAFF 302046</strain>
    </source>
</reference>
<dbReference type="CDD" id="cd00586">
    <property type="entry name" value="4HBT"/>
    <property type="match status" value="1"/>
</dbReference>
<dbReference type="EMBL" id="JALQCW010000054">
    <property type="protein sequence ID" value="MCK9799918.1"/>
    <property type="molecule type" value="Genomic_DNA"/>
</dbReference>
<gene>
    <name evidence="4" type="primary">ybgC</name>
    <name evidence="4" type="ORF">M1B34_19975</name>
    <name evidence="5" type="ORF">M1B35_09060</name>
</gene>
<dbReference type="NCBIfam" id="TIGR02799">
    <property type="entry name" value="thio_ybgC"/>
    <property type="match status" value="1"/>
</dbReference>
<dbReference type="RefSeq" id="WP_123328586.1">
    <property type="nucleotide sequence ID" value="NZ_JALQCW010000054.1"/>
</dbReference>
<comment type="similarity">
    <text evidence="1">Belongs to the 4-hydroxybenzoyl-CoA thioesterase family.</text>
</comment>
<dbReference type="InterPro" id="IPR014166">
    <property type="entry name" value="Tol-Pal_acyl-CoA_thioesterase"/>
</dbReference>
<dbReference type="Proteomes" id="UP001155059">
    <property type="component" value="Unassembled WGS sequence"/>
</dbReference>